<dbReference type="STRING" id="1454001.AW08_03547"/>
<evidence type="ECO:0000256" key="2">
    <source>
        <dbReference type="ARBA" id="ARBA00023002"/>
    </source>
</evidence>
<dbReference type="InterPro" id="IPR036291">
    <property type="entry name" value="NAD(P)-bd_dom_sf"/>
</dbReference>
<reference evidence="5" key="1">
    <citation type="submission" date="2014-02" db="EMBL/GenBank/DDBJ databases">
        <title>Expanding our view of genomic diversity in Candidatus Accumulibacter clades.</title>
        <authorList>
            <person name="Skennerton C.T."/>
            <person name="Barr J.J."/>
            <person name="Slater F.R."/>
            <person name="Bond P.L."/>
            <person name="Tyson G.W."/>
        </authorList>
    </citation>
    <scope>NUCLEOTIDE SEQUENCE [LARGE SCALE GENOMIC DNA]</scope>
</reference>
<dbReference type="Pfam" id="PF00106">
    <property type="entry name" value="adh_short"/>
    <property type="match status" value="1"/>
</dbReference>
<accession>A0A011MR01</accession>
<evidence type="ECO:0000313" key="6">
    <source>
        <dbReference type="Proteomes" id="UP000020218"/>
    </source>
</evidence>
<dbReference type="PRINTS" id="PR00081">
    <property type="entry name" value="GDHRDH"/>
</dbReference>
<dbReference type="SMART" id="SM00822">
    <property type="entry name" value="PKS_KR"/>
    <property type="match status" value="1"/>
</dbReference>
<protein>
    <submittedName>
        <fullName evidence="5">3-oxoacyl-[acyl-carrier-protein] reductase FabG</fullName>
        <ecNumber evidence="5">1.1.1.100</ecNumber>
    </submittedName>
</protein>
<dbReference type="AlphaFoldDB" id="A0A011MR01"/>
<dbReference type="InterPro" id="IPR057326">
    <property type="entry name" value="KR_dom"/>
</dbReference>
<dbReference type="InterPro" id="IPR002347">
    <property type="entry name" value="SDR_fam"/>
</dbReference>
<dbReference type="EC" id="1.1.1.100" evidence="5"/>
<name>A0A011MR01_9PROT</name>
<dbReference type="EMBL" id="JFAX01000030">
    <property type="protein sequence ID" value="EXI65006.1"/>
    <property type="molecule type" value="Genomic_DNA"/>
</dbReference>
<evidence type="ECO:0000256" key="1">
    <source>
        <dbReference type="ARBA" id="ARBA00006484"/>
    </source>
</evidence>
<dbReference type="NCBIfam" id="NF006565">
    <property type="entry name" value="PRK09072.1"/>
    <property type="match status" value="1"/>
</dbReference>
<dbReference type="SUPFAM" id="SSF51735">
    <property type="entry name" value="NAD(P)-binding Rossmann-fold domains"/>
    <property type="match status" value="1"/>
</dbReference>
<evidence type="ECO:0000259" key="4">
    <source>
        <dbReference type="SMART" id="SM00822"/>
    </source>
</evidence>
<gene>
    <name evidence="5" type="primary">fabG_8</name>
    <name evidence="5" type="ORF">AW08_03547</name>
</gene>
<dbReference type="PROSITE" id="PS00061">
    <property type="entry name" value="ADH_SHORT"/>
    <property type="match status" value="1"/>
</dbReference>
<dbReference type="PANTHER" id="PTHR44196:SF1">
    <property type="entry name" value="DEHYDROGENASE_REDUCTASE SDR FAMILY MEMBER 7B"/>
    <property type="match status" value="1"/>
</dbReference>
<proteinExistence type="inferred from homology"/>
<evidence type="ECO:0000313" key="5">
    <source>
        <dbReference type="EMBL" id="EXI65006.1"/>
    </source>
</evidence>
<organism evidence="5 6">
    <name type="scientific">Candidatus Accumulibacter adjunctus</name>
    <dbReference type="NCBI Taxonomy" id="1454001"/>
    <lineage>
        <taxon>Bacteria</taxon>
        <taxon>Pseudomonadati</taxon>
        <taxon>Pseudomonadota</taxon>
        <taxon>Betaproteobacteria</taxon>
        <taxon>Candidatus Accumulibacter</taxon>
    </lineage>
</organism>
<comment type="caution">
    <text evidence="5">The sequence shown here is derived from an EMBL/GenBank/DDBJ whole genome shotgun (WGS) entry which is preliminary data.</text>
</comment>
<dbReference type="InterPro" id="IPR020904">
    <property type="entry name" value="Sc_DH/Rdtase_CS"/>
</dbReference>
<dbReference type="Proteomes" id="UP000020218">
    <property type="component" value="Unassembled WGS sequence"/>
</dbReference>
<feature type="domain" description="Ketoreductase" evidence="4">
    <location>
        <begin position="6"/>
        <end position="184"/>
    </location>
</feature>
<dbReference type="PATRIC" id="fig|1454001.3.peg.3585"/>
<sequence length="261" mass="27056">MQLNHARILLTGASGGLGQELARQLAAAGAVLLLAGRDHARLRSLSASLGNGAACVTGDLGRPAGVAALAAAARDFELNVLINNAGVGAFGLLDTQEWSTVEEVLATNLEGPIHLTHALLPWLKAQPQAAIVNIGSTFGSLPFPGFAAYSAAKAGLRGFSQALRRELADSLVAVIHVAPRAIDTPLNSAAVNALNRALKNHSDPAAEVARQIVAALRRGDGEHHFGFPERLFAWLNGVAPSLIDRGLAGKLPIVKQHSPSS</sequence>
<dbReference type="GO" id="GO:0004316">
    <property type="term" value="F:3-oxoacyl-[acyl-carrier-protein] reductase (NADPH) activity"/>
    <property type="evidence" value="ECO:0007669"/>
    <property type="project" value="UniProtKB-EC"/>
</dbReference>
<dbReference type="PRINTS" id="PR00080">
    <property type="entry name" value="SDRFAMILY"/>
</dbReference>
<keyword evidence="6" id="KW-1185">Reference proteome</keyword>
<dbReference type="GO" id="GO:0016020">
    <property type="term" value="C:membrane"/>
    <property type="evidence" value="ECO:0007669"/>
    <property type="project" value="TreeGrafter"/>
</dbReference>
<keyword evidence="2 5" id="KW-0560">Oxidoreductase</keyword>
<comment type="similarity">
    <text evidence="1 3">Belongs to the short-chain dehydrogenases/reductases (SDR) family.</text>
</comment>
<dbReference type="PANTHER" id="PTHR44196">
    <property type="entry name" value="DEHYDROGENASE/REDUCTASE SDR FAMILY MEMBER 7B"/>
    <property type="match status" value="1"/>
</dbReference>
<evidence type="ECO:0000256" key="3">
    <source>
        <dbReference type="RuleBase" id="RU000363"/>
    </source>
</evidence>
<dbReference type="Gene3D" id="3.40.50.720">
    <property type="entry name" value="NAD(P)-binding Rossmann-like Domain"/>
    <property type="match status" value="1"/>
</dbReference>